<evidence type="ECO:0000256" key="4">
    <source>
        <dbReference type="ARBA" id="ARBA00010441"/>
    </source>
</evidence>
<dbReference type="InterPro" id="IPR000462">
    <property type="entry name" value="CDP-OH_P_trans"/>
</dbReference>
<name>A0ABS1DIJ6_9PROT</name>
<evidence type="ECO:0000256" key="10">
    <source>
        <dbReference type="ARBA" id="ARBA00022679"/>
    </source>
</evidence>
<evidence type="ECO:0000256" key="16">
    <source>
        <dbReference type="ARBA" id="ARBA00023211"/>
    </source>
</evidence>
<dbReference type="RefSeq" id="WP_200342666.1">
    <property type="nucleotide sequence ID" value="NZ_NRRL01000087.1"/>
</dbReference>
<dbReference type="InterPro" id="IPR026027">
    <property type="entry name" value="PcS"/>
</dbReference>
<feature type="transmembrane region" description="Helical" evidence="21">
    <location>
        <begin position="158"/>
        <end position="176"/>
    </location>
</feature>
<feature type="transmembrane region" description="Helical" evidence="21">
    <location>
        <begin position="135"/>
        <end position="152"/>
    </location>
</feature>
<evidence type="ECO:0000256" key="19">
    <source>
        <dbReference type="ARBA" id="ARBA00037468"/>
    </source>
</evidence>
<dbReference type="Proteomes" id="UP001296873">
    <property type="component" value="Unassembled WGS sequence"/>
</dbReference>
<feature type="transmembrane region" description="Helical" evidence="21">
    <location>
        <begin position="219"/>
        <end position="237"/>
    </location>
</feature>
<evidence type="ECO:0000256" key="21">
    <source>
        <dbReference type="SAM" id="Phobius"/>
    </source>
</evidence>
<evidence type="ECO:0000256" key="2">
    <source>
        <dbReference type="ARBA" id="ARBA00001936"/>
    </source>
</evidence>
<comment type="caution">
    <text evidence="22">The sequence shown here is derived from an EMBL/GenBank/DDBJ whole genome shotgun (WGS) entry which is preliminary data.</text>
</comment>
<comment type="subcellular location">
    <subcellularLocation>
        <location evidence="3 20">Cell inner membrane</location>
        <topology evidence="3 20">Multi-pass membrane protein</topology>
    </subcellularLocation>
</comment>
<protein>
    <recommendedName>
        <fullName evidence="6 20">Phosphatidylcholine synthase</fullName>
        <shortName evidence="20">PC synthase</shortName>
        <shortName evidence="20">PCS</shortName>
        <ecNumber evidence="5 20">2.7.8.24</ecNumber>
    </recommendedName>
    <alternativeName>
        <fullName evidence="18 20">CDP-diglyceride-choline O-phosphatidyltransferase</fullName>
    </alternativeName>
</protein>
<evidence type="ECO:0000256" key="9">
    <source>
        <dbReference type="ARBA" id="ARBA00022519"/>
    </source>
</evidence>
<dbReference type="EMBL" id="NRRL01000087">
    <property type="protein sequence ID" value="MBK1670305.1"/>
    <property type="molecule type" value="Genomic_DNA"/>
</dbReference>
<comment type="similarity">
    <text evidence="4 20">Belongs to the CDP-alcohol phosphatidyltransferase class-I family.</text>
</comment>
<keyword evidence="7 20" id="KW-1003">Cell membrane</keyword>
<feature type="transmembrane region" description="Helical" evidence="21">
    <location>
        <begin position="188"/>
        <end position="207"/>
    </location>
</feature>
<keyword evidence="16 20" id="KW-0464">Manganese</keyword>
<keyword evidence="9 20" id="KW-0997">Cell inner membrane</keyword>
<dbReference type="EC" id="2.7.8.24" evidence="5 20"/>
<evidence type="ECO:0000313" key="22">
    <source>
        <dbReference type="EMBL" id="MBK1670305.1"/>
    </source>
</evidence>
<dbReference type="PIRSF" id="PIRSF000851">
    <property type="entry name" value="PcS"/>
    <property type="match status" value="1"/>
</dbReference>
<sequence length="247" mass="26942">MTERLQEPGPVAQARAWAIHLFTSLGAVTGLISLIAVVDGRPASALIWLGIGMVIDGLDGPLARRYVIWEVLPRVDGAILDHIIDYMTYAVIPAMFIYTFGFLPDGWNLAGAAVVMVTAQYCFANRHAKTPDNFFAGFPAAWNLIAVCFYLLDLPDWFAAAVVVLCAVLTFVPITFIHPFRVKALRPLTLAMTGVWSAVTLAAVLLQTPDGGLQRDYPALFWGFVALSAYFLVLSLVRTARGRLVGN</sequence>
<evidence type="ECO:0000256" key="6">
    <source>
        <dbReference type="ARBA" id="ARBA00015623"/>
    </source>
</evidence>
<evidence type="ECO:0000256" key="20">
    <source>
        <dbReference type="PIRNR" id="PIRNR000851"/>
    </source>
</evidence>
<evidence type="ECO:0000256" key="13">
    <source>
        <dbReference type="ARBA" id="ARBA00023098"/>
    </source>
</evidence>
<keyword evidence="10 20" id="KW-0808">Transferase</keyword>
<keyword evidence="15 20" id="KW-0594">Phospholipid biosynthesis</keyword>
<comment type="catalytic activity">
    <reaction evidence="1 20">
        <text>a CDP-1,2-diacyl-sn-glycerol + choline = a 1,2-diacyl-sn-glycero-3-phosphocholine + CMP + H(+)</text>
        <dbReference type="Rhea" id="RHEA:14597"/>
        <dbReference type="ChEBI" id="CHEBI:15354"/>
        <dbReference type="ChEBI" id="CHEBI:15378"/>
        <dbReference type="ChEBI" id="CHEBI:57643"/>
        <dbReference type="ChEBI" id="CHEBI:58332"/>
        <dbReference type="ChEBI" id="CHEBI:60377"/>
        <dbReference type="EC" id="2.7.8.24"/>
    </reaction>
</comment>
<keyword evidence="12 21" id="KW-1133">Transmembrane helix</keyword>
<dbReference type="InterPro" id="IPR043130">
    <property type="entry name" value="CDP-OH_PTrfase_TM_dom"/>
</dbReference>
<dbReference type="Pfam" id="PF01066">
    <property type="entry name" value="CDP-OH_P_transf"/>
    <property type="match status" value="1"/>
</dbReference>
<keyword evidence="11 21" id="KW-0812">Transmembrane</keyword>
<evidence type="ECO:0000256" key="8">
    <source>
        <dbReference type="ARBA" id="ARBA00022516"/>
    </source>
</evidence>
<evidence type="ECO:0000256" key="14">
    <source>
        <dbReference type="ARBA" id="ARBA00023136"/>
    </source>
</evidence>
<evidence type="ECO:0000256" key="7">
    <source>
        <dbReference type="ARBA" id="ARBA00022475"/>
    </source>
</evidence>
<keyword evidence="8 20" id="KW-0444">Lipid biosynthesis</keyword>
<evidence type="ECO:0000256" key="15">
    <source>
        <dbReference type="ARBA" id="ARBA00023209"/>
    </source>
</evidence>
<keyword evidence="14 20" id="KW-0472">Membrane</keyword>
<dbReference type="Gene3D" id="1.20.120.1760">
    <property type="match status" value="1"/>
</dbReference>
<comment type="cofactor">
    <cofactor evidence="2 20">
        <name>Mn(2+)</name>
        <dbReference type="ChEBI" id="CHEBI:29035"/>
    </cofactor>
</comment>
<reference evidence="22 23" key="1">
    <citation type="journal article" date="2020" name="Microorganisms">
        <title>Osmotic Adaptation and Compatible Solute Biosynthesis of Phototrophic Bacteria as Revealed from Genome Analyses.</title>
        <authorList>
            <person name="Imhoff J.F."/>
            <person name="Rahn T."/>
            <person name="Kunzel S."/>
            <person name="Keller A."/>
            <person name="Neulinger S.C."/>
        </authorList>
    </citation>
    <scope>NUCLEOTIDE SEQUENCE [LARGE SCALE GENOMIC DNA]</scope>
    <source>
        <strain evidence="22 23">DSM 9895</strain>
    </source>
</reference>
<gene>
    <name evidence="22" type="ORF">CKO28_19965</name>
</gene>
<accession>A0ABS1DIJ6</accession>
<evidence type="ECO:0000256" key="3">
    <source>
        <dbReference type="ARBA" id="ARBA00004429"/>
    </source>
</evidence>
<comment type="function">
    <text evidence="19 20">Condenses choline with CDP-diglyceride to produce phosphatidylcholine and CMP.</text>
</comment>
<evidence type="ECO:0000256" key="11">
    <source>
        <dbReference type="ARBA" id="ARBA00022692"/>
    </source>
</evidence>
<evidence type="ECO:0000313" key="23">
    <source>
        <dbReference type="Proteomes" id="UP001296873"/>
    </source>
</evidence>
<evidence type="ECO:0000256" key="5">
    <source>
        <dbReference type="ARBA" id="ARBA00013195"/>
    </source>
</evidence>
<keyword evidence="17 20" id="KW-1208">Phospholipid metabolism</keyword>
<evidence type="ECO:0000256" key="12">
    <source>
        <dbReference type="ARBA" id="ARBA00022989"/>
    </source>
</evidence>
<evidence type="ECO:0000256" key="17">
    <source>
        <dbReference type="ARBA" id="ARBA00023264"/>
    </source>
</evidence>
<organism evidence="22 23">
    <name type="scientific">Rhodovibrio sodomensis</name>
    <dbReference type="NCBI Taxonomy" id="1088"/>
    <lineage>
        <taxon>Bacteria</taxon>
        <taxon>Pseudomonadati</taxon>
        <taxon>Pseudomonadota</taxon>
        <taxon>Alphaproteobacteria</taxon>
        <taxon>Rhodospirillales</taxon>
        <taxon>Rhodovibrionaceae</taxon>
        <taxon>Rhodovibrio</taxon>
    </lineage>
</organism>
<evidence type="ECO:0000256" key="1">
    <source>
        <dbReference type="ARBA" id="ARBA00000958"/>
    </source>
</evidence>
<keyword evidence="23" id="KW-1185">Reference proteome</keyword>
<feature type="transmembrane region" description="Helical" evidence="21">
    <location>
        <begin position="83"/>
        <end position="100"/>
    </location>
</feature>
<feature type="transmembrane region" description="Helical" evidence="21">
    <location>
        <begin position="16"/>
        <end position="37"/>
    </location>
</feature>
<evidence type="ECO:0000256" key="18">
    <source>
        <dbReference type="ARBA" id="ARBA00033321"/>
    </source>
</evidence>
<proteinExistence type="inferred from homology"/>
<keyword evidence="13 20" id="KW-0443">Lipid metabolism</keyword>